<protein>
    <submittedName>
        <fullName evidence="3">Sortase B</fullName>
        <ecNumber evidence="3">3.4.22.70</ecNumber>
    </submittedName>
</protein>
<comment type="caution">
    <text evidence="3">The sequence shown here is derived from an EMBL/GenBank/DDBJ whole genome shotgun (WGS) entry which is preliminary data.</text>
</comment>
<keyword evidence="2" id="KW-0812">Transmembrane</keyword>
<evidence type="ECO:0000313" key="4">
    <source>
        <dbReference type="Proteomes" id="UP001230220"/>
    </source>
</evidence>
<dbReference type="NCBIfam" id="TIGR03064">
    <property type="entry name" value="sortase_srtB"/>
    <property type="match status" value="1"/>
</dbReference>
<dbReference type="InterPro" id="IPR023365">
    <property type="entry name" value="Sortase_dom-sf"/>
</dbReference>
<dbReference type="SUPFAM" id="SSF63817">
    <property type="entry name" value="Sortase"/>
    <property type="match status" value="1"/>
</dbReference>
<keyword evidence="1 3" id="KW-0378">Hydrolase</keyword>
<name>A0ABU0E4H6_9FIRM</name>
<dbReference type="CDD" id="cd05826">
    <property type="entry name" value="Sortase_B"/>
    <property type="match status" value="1"/>
</dbReference>
<accession>A0ABU0E4H6</accession>
<dbReference type="RefSeq" id="WP_307408834.1">
    <property type="nucleotide sequence ID" value="NZ_JAUSUR010000004.1"/>
</dbReference>
<keyword evidence="4" id="KW-1185">Reference proteome</keyword>
<sequence>MAKKSKKPVSKLRRIIEGIILIVAICVFIYAAFNLYTIWKANNDEANEIEEIRELVNVPKTEKELDEFEIDFEELLAVNPEVVGWIVVLDTDISYPVVKGTDNDYYLDHTFKKESNYAGAIFMDYRNNANLSDLNTFIYGHNVYHGTMFAELENYMDKEFFEKHPYVYYYTPDANYKLQVFSSYVSKSDSSSYRIDFQDDEDYQAYINEVKEKGRYDSGVEMSAIDHMITLYTCAYENGNNPFNTDPRDIDERYYIHCKIIRALSGEMPYQRTDGNE</sequence>
<dbReference type="Gene3D" id="2.40.260.10">
    <property type="entry name" value="Sortase"/>
    <property type="match status" value="1"/>
</dbReference>
<dbReference type="EC" id="3.4.22.70" evidence="3"/>
<evidence type="ECO:0000256" key="2">
    <source>
        <dbReference type="SAM" id="Phobius"/>
    </source>
</evidence>
<keyword evidence="2" id="KW-1133">Transmembrane helix</keyword>
<keyword evidence="2" id="KW-0472">Membrane</keyword>
<dbReference type="EMBL" id="JAUSUR010000004">
    <property type="protein sequence ID" value="MDQ0361794.1"/>
    <property type="molecule type" value="Genomic_DNA"/>
</dbReference>
<gene>
    <name evidence="3" type="ORF">J2S15_002544</name>
</gene>
<feature type="transmembrane region" description="Helical" evidence="2">
    <location>
        <begin position="20"/>
        <end position="39"/>
    </location>
</feature>
<organism evidence="3 4">
    <name type="scientific">Breznakia pachnodae</name>
    <dbReference type="NCBI Taxonomy" id="265178"/>
    <lineage>
        <taxon>Bacteria</taxon>
        <taxon>Bacillati</taxon>
        <taxon>Bacillota</taxon>
        <taxon>Erysipelotrichia</taxon>
        <taxon>Erysipelotrichales</taxon>
        <taxon>Erysipelotrichaceae</taxon>
        <taxon>Breznakia</taxon>
    </lineage>
</organism>
<dbReference type="InterPro" id="IPR009835">
    <property type="entry name" value="SrtB"/>
</dbReference>
<dbReference type="GO" id="GO:0016787">
    <property type="term" value="F:hydrolase activity"/>
    <property type="evidence" value="ECO:0007669"/>
    <property type="project" value="UniProtKB-KW"/>
</dbReference>
<evidence type="ECO:0000256" key="1">
    <source>
        <dbReference type="ARBA" id="ARBA00022801"/>
    </source>
</evidence>
<dbReference type="InterPro" id="IPR005754">
    <property type="entry name" value="Sortase"/>
</dbReference>
<dbReference type="Pfam" id="PF04203">
    <property type="entry name" value="Sortase"/>
    <property type="match status" value="1"/>
</dbReference>
<reference evidence="3 4" key="1">
    <citation type="submission" date="2023-07" db="EMBL/GenBank/DDBJ databases">
        <title>Genomic Encyclopedia of Type Strains, Phase IV (KMG-IV): sequencing the most valuable type-strain genomes for metagenomic binning, comparative biology and taxonomic classification.</title>
        <authorList>
            <person name="Goeker M."/>
        </authorList>
    </citation>
    <scope>NUCLEOTIDE SEQUENCE [LARGE SCALE GENOMIC DNA]</scope>
    <source>
        <strain evidence="3 4">DSM 16784</strain>
    </source>
</reference>
<proteinExistence type="predicted"/>
<evidence type="ECO:0000313" key="3">
    <source>
        <dbReference type="EMBL" id="MDQ0361794.1"/>
    </source>
</evidence>
<dbReference type="Proteomes" id="UP001230220">
    <property type="component" value="Unassembled WGS sequence"/>
</dbReference>